<proteinExistence type="predicted"/>
<evidence type="ECO:0000256" key="1">
    <source>
        <dbReference type="SAM" id="MobiDB-lite"/>
    </source>
</evidence>
<feature type="region of interest" description="Disordered" evidence="1">
    <location>
        <begin position="53"/>
        <end position="117"/>
    </location>
</feature>
<keyword evidence="3" id="KW-1185">Reference proteome</keyword>
<accession>A0A9W7FVV6</accession>
<name>A0A9W7FVV6_9STRA</name>
<dbReference type="AlphaFoldDB" id="A0A9W7FVV6"/>
<organism evidence="2 3">
    <name type="scientific">Triparma retinervis</name>
    <dbReference type="NCBI Taxonomy" id="2557542"/>
    <lineage>
        <taxon>Eukaryota</taxon>
        <taxon>Sar</taxon>
        <taxon>Stramenopiles</taxon>
        <taxon>Ochrophyta</taxon>
        <taxon>Bolidophyceae</taxon>
        <taxon>Parmales</taxon>
        <taxon>Triparmaceae</taxon>
        <taxon>Triparma</taxon>
    </lineage>
</organism>
<dbReference type="Proteomes" id="UP001165082">
    <property type="component" value="Unassembled WGS sequence"/>
</dbReference>
<evidence type="ECO:0000313" key="2">
    <source>
        <dbReference type="EMBL" id="GMI19575.1"/>
    </source>
</evidence>
<dbReference type="EMBL" id="BRXZ01008002">
    <property type="protein sequence ID" value="GMI19575.1"/>
    <property type="molecule type" value="Genomic_DNA"/>
</dbReference>
<comment type="caution">
    <text evidence="2">The sequence shown here is derived from an EMBL/GenBank/DDBJ whole genome shotgun (WGS) entry which is preliminary data.</text>
</comment>
<sequence>MMKVAFEALSKLEKDDPVEFDLLMTKLEDNMKEEAAKSGIDLEAAQKKADEWIKNNPDTPFPGMPGVPGANDKANPVRMPDGRTMAPGGVKVRAWGVPDGAEGVTGDEPDQLGTVPN</sequence>
<protein>
    <submittedName>
        <fullName evidence="2">Uncharacterized protein</fullName>
    </submittedName>
</protein>
<evidence type="ECO:0000313" key="3">
    <source>
        <dbReference type="Proteomes" id="UP001165082"/>
    </source>
</evidence>
<gene>
    <name evidence="2" type="ORF">TrRE_jg1205</name>
</gene>
<reference evidence="2" key="1">
    <citation type="submission" date="2022-07" db="EMBL/GenBank/DDBJ databases">
        <title>Genome analysis of Parmales, a sister group of diatoms, reveals the evolutionary specialization of diatoms from phago-mixotrophs to photoautotrophs.</title>
        <authorList>
            <person name="Ban H."/>
            <person name="Sato S."/>
            <person name="Yoshikawa S."/>
            <person name="Kazumasa Y."/>
            <person name="Nakamura Y."/>
            <person name="Ichinomiya M."/>
            <person name="Saitoh K."/>
            <person name="Sato N."/>
            <person name="Blanc-Mathieu R."/>
            <person name="Endo H."/>
            <person name="Kuwata A."/>
            <person name="Ogata H."/>
        </authorList>
    </citation>
    <scope>NUCLEOTIDE SEQUENCE</scope>
</reference>